<feature type="domain" description="Flavodoxin-like" evidence="2">
    <location>
        <begin position="88"/>
        <end position="115"/>
    </location>
</feature>
<feature type="transmembrane region" description="Helical" evidence="1">
    <location>
        <begin position="24"/>
        <end position="45"/>
    </location>
</feature>
<dbReference type="OrthoDB" id="1856718at2759"/>
<evidence type="ECO:0000313" key="4">
    <source>
        <dbReference type="Proteomes" id="UP000440578"/>
    </source>
</evidence>
<keyword evidence="1" id="KW-1133">Transmembrane helix</keyword>
<protein>
    <submittedName>
        <fullName evidence="3">NADPH--cytochrome P450 reductase</fullName>
    </submittedName>
</protein>
<keyword evidence="4" id="KW-1185">Reference proteome</keyword>
<dbReference type="GO" id="GO:0010181">
    <property type="term" value="F:FMN binding"/>
    <property type="evidence" value="ECO:0007669"/>
    <property type="project" value="InterPro"/>
</dbReference>
<dbReference type="InterPro" id="IPR029039">
    <property type="entry name" value="Flavoprotein-like_sf"/>
</dbReference>
<name>A0A6A4W1S3_AMPAM</name>
<dbReference type="InterPro" id="IPR008254">
    <property type="entry name" value="Flavodoxin/NO_synth"/>
</dbReference>
<evidence type="ECO:0000313" key="3">
    <source>
        <dbReference type="EMBL" id="KAF0301917.1"/>
    </source>
</evidence>
<sequence>MADAESQPVMEQADVAAEAAAESMFSTLDLIVLALLGLAAVYYVILRNKRKEEELAQMQSFTITSSAMPMSVSDDSFIDKMKSSGKNVLVVYGSQTGTAEEFSTRISKECRRYGE</sequence>
<dbReference type="SUPFAM" id="SSF52218">
    <property type="entry name" value="Flavoproteins"/>
    <property type="match status" value="1"/>
</dbReference>
<reference evidence="3 4" key="1">
    <citation type="submission" date="2019-07" db="EMBL/GenBank/DDBJ databases">
        <title>Draft genome assembly of a fouling barnacle, Amphibalanus amphitrite (Darwin, 1854): The first reference genome for Thecostraca.</title>
        <authorList>
            <person name="Kim W."/>
        </authorList>
    </citation>
    <scope>NUCLEOTIDE SEQUENCE [LARGE SCALE GENOMIC DNA]</scope>
    <source>
        <strain evidence="3">SNU_AA5</strain>
        <tissue evidence="3">Soma without cirri and trophi</tissue>
    </source>
</reference>
<keyword evidence="1" id="KW-0812">Transmembrane</keyword>
<accession>A0A6A4W1S3</accession>
<dbReference type="PROSITE" id="PS50902">
    <property type="entry name" value="FLAVODOXIN_LIKE"/>
    <property type="match status" value="1"/>
</dbReference>
<dbReference type="AlphaFoldDB" id="A0A6A4W1S3"/>
<keyword evidence="1" id="KW-0472">Membrane</keyword>
<dbReference type="EMBL" id="VIIS01001110">
    <property type="protein sequence ID" value="KAF0301917.1"/>
    <property type="molecule type" value="Genomic_DNA"/>
</dbReference>
<organism evidence="3 4">
    <name type="scientific">Amphibalanus amphitrite</name>
    <name type="common">Striped barnacle</name>
    <name type="synonym">Balanus amphitrite</name>
    <dbReference type="NCBI Taxonomy" id="1232801"/>
    <lineage>
        <taxon>Eukaryota</taxon>
        <taxon>Metazoa</taxon>
        <taxon>Ecdysozoa</taxon>
        <taxon>Arthropoda</taxon>
        <taxon>Crustacea</taxon>
        <taxon>Multicrustacea</taxon>
        <taxon>Cirripedia</taxon>
        <taxon>Thoracica</taxon>
        <taxon>Thoracicalcarea</taxon>
        <taxon>Balanomorpha</taxon>
        <taxon>Balanoidea</taxon>
        <taxon>Balanidae</taxon>
        <taxon>Amphibalaninae</taxon>
        <taxon>Amphibalanus</taxon>
    </lineage>
</organism>
<dbReference type="Gene3D" id="3.40.50.360">
    <property type="match status" value="1"/>
</dbReference>
<dbReference type="Proteomes" id="UP000440578">
    <property type="component" value="Unassembled WGS sequence"/>
</dbReference>
<gene>
    <name evidence="3" type="primary">POR</name>
    <name evidence="3" type="ORF">FJT64_025921</name>
</gene>
<evidence type="ECO:0000259" key="2">
    <source>
        <dbReference type="PROSITE" id="PS50902"/>
    </source>
</evidence>
<evidence type="ECO:0000256" key="1">
    <source>
        <dbReference type="SAM" id="Phobius"/>
    </source>
</evidence>
<proteinExistence type="predicted"/>
<comment type="caution">
    <text evidence="3">The sequence shown here is derived from an EMBL/GenBank/DDBJ whole genome shotgun (WGS) entry which is preliminary data.</text>
</comment>